<evidence type="ECO:0000313" key="2">
    <source>
        <dbReference type="Proteomes" id="UP000479226"/>
    </source>
</evidence>
<accession>A0ABX0DCG0</accession>
<dbReference type="RefSeq" id="WP_165180171.1">
    <property type="nucleotide sequence ID" value="NZ_JAAKZI010000001.1"/>
</dbReference>
<dbReference type="EMBL" id="JAAKZI010000001">
    <property type="protein sequence ID" value="NGN82098.1"/>
    <property type="molecule type" value="Genomic_DNA"/>
</dbReference>
<evidence type="ECO:0000313" key="1">
    <source>
        <dbReference type="EMBL" id="NGN82098.1"/>
    </source>
</evidence>
<protein>
    <submittedName>
        <fullName evidence="1">Uncharacterized protein</fullName>
    </submittedName>
</protein>
<keyword evidence="2" id="KW-1185">Reference proteome</keyword>
<sequence>MNIQDWWPRLDAPTQQWLIENNGDTVPPDIQARIATAAGAPAADSSWLGDADPAHFSLSDEAVDWIEAVANGEDG</sequence>
<dbReference type="Proteomes" id="UP000479226">
    <property type="component" value="Unassembled WGS sequence"/>
</dbReference>
<gene>
    <name evidence="1" type="ORF">G6N77_01270</name>
</gene>
<reference evidence="1 2" key="1">
    <citation type="submission" date="2020-02" db="EMBL/GenBank/DDBJ databases">
        <title>Genome sequence of the type strain DSM 27180 of Arthrobacter silviterrae.</title>
        <authorList>
            <person name="Gao J."/>
            <person name="Sun J."/>
        </authorList>
    </citation>
    <scope>NUCLEOTIDE SEQUENCE [LARGE SCALE GENOMIC DNA]</scope>
    <source>
        <strain evidence="1 2">DSM 27180</strain>
    </source>
</reference>
<proteinExistence type="predicted"/>
<organism evidence="1 2">
    <name type="scientific">Arthrobacter silviterrae</name>
    <dbReference type="NCBI Taxonomy" id="2026658"/>
    <lineage>
        <taxon>Bacteria</taxon>
        <taxon>Bacillati</taxon>
        <taxon>Actinomycetota</taxon>
        <taxon>Actinomycetes</taxon>
        <taxon>Micrococcales</taxon>
        <taxon>Micrococcaceae</taxon>
        <taxon>Arthrobacter</taxon>
    </lineage>
</organism>
<name>A0ABX0DCG0_9MICC</name>
<comment type="caution">
    <text evidence="1">The sequence shown here is derived from an EMBL/GenBank/DDBJ whole genome shotgun (WGS) entry which is preliminary data.</text>
</comment>